<dbReference type="STRING" id="645274.SAMN04487901_1173"/>
<sequence>MKHIFSTIVISLMAWTTTFAQNTPRLDQMLIESSKAPVTTYDECMDSLITFVLHRYGGASHWSGLTIHELSSPVRGDDNKLRMISSHIAERLSVLNSLQAYSERIDDGQDLRGRFVMKLKPEGNDTSAYVFAKYDRRTIILKLLKNKSITLPATTGNASKVANTSGDILGSAVSRELTAWKDLRREFYHESMGRNVQVKWTHCSYDEQDEYKFFVTTPAPDDYALSKQELIQLNDSDKRAYERVCFAIEIAGQEEGSSQGVLSNPSPDMKDSCEYHYAVHTMPNGLTEFIGVTHEAGVTYLVRATSEEPGLCVWPWGKPAWVQEEETNKDEVAVGVYVIDDEANKTIKDARLTFYEPDKKTVIKTNKSRVGTVDGKGKIHRHVSWLPIRKHYMVKVEADGYETAWGEITLNEEKMQGRTEVLLHKASRKK</sequence>
<evidence type="ECO:0008006" key="4">
    <source>
        <dbReference type="Google" id="ProtNLM"/>
    </source>
</evidence>
<dbReference type="Proteomes" id="UP000198779">
    <property type="component" value="Unassembled WGS sequence"/>
</dbReference>
<dbReference type="EMBL" id="FNCQ01000017">
    <property type="protein sequence ID" value="SDH11127.1"/>
    <property type="molecule type" value="Genomic_DNA"/>
</dbReference>
<feature type="signal peptide" evidence="1">
    <location>
        <begin position="1"/>
        <end position="20"/>
    </location>
</feature>
<keyword evidence="1" id="KW-0732">Signal</keyword>
<name>A0A1G7ZRB5_9BACT</name>
<proteinExistence type="predicted"/>
<evidence type="ECO:0000313" key="3">
    <source>
        <dbReference type="Proteomes" id="UP000198779"/>
    </source>
</evidence>
<evidence type="ECO:0000313" key="2">
    <source>
        <dbReference type="EMBL" id="SDH11127.1"/>
    </source>
</evidence>
<accession>A0A1G7ZRB5</accession>
<protein>
    <recommendedName>
        <fullName evidence="4">Carboxypeptidase regulatory-like domain-containing protein</fullName>
    </recommendedName>
</protein>
<evidence type="ECO:0000256" key="1">
    <source>
        <dbReference type="SAM" id="SignalP"/>
    </source>
</evidence>
<gene>
    <name evidence="2" type="ORF">SAMN04487901_1173</name>
</gene>
<keyword evidence="3" id="KW-1185">Reference proteome</keyword>
<dbReference type="AlphaFoldDB" id="A0A1G7ZRB5"/>
<organism evidence="2 3">
    <name type="scientific">Prevotella communis</name>
    <dbReference type="NCBI Taxonomy" id="2913614"/>
    <lineage>
        <taxon>Bacteria</taxon>
        <taxon>Pseudomonadati</taxon>
        <taxon>Bacteroidota</taxon>
        <taxon>Bacteroidia</taxon>
        <taxon>Bacteroidales</taxon>
        <taxon>Prevotellaceae</taxon>
        <taxon>Prevotella</taxon>
    </lineage>
</organism>
<feature type="chain" id="PRO_5011574709" description="Carboxypeptidase regulatory-like domain-containing protein" evidence="1">
    <location>
        <begin position="21"/>
        <end position="430"/>
    </location>
</feature>
<reference evidence="3" key="1">
    <citation type="submission" date="2016-10" db="EMBL/GenBank/DDBJ databases">
        <authorList>
            <person name="Varghese N."/>
            <person name="Submissions S."/>
        </authorList>
    </citation>
    <scope>NUCLEOTIDE SEQUENCE [LARGE SCALE GENOMIC DNA]</scope>
    <source>
        <strain evidence="3">BP1-148</strain>
    </source>
</reference>